<evidence type="ECO:0000256" key="3">
    <source>
        <dbReference type="ARBA" id="ARBA00022801"/>
    </source>
</evidence>
<dbReference type="EMBL" id="BAABDK010000033">
    <property type="protein sequence ID" value="GAA4052999.1"/>
    <property type="molecule type" value="Genomic_DNA"/>
</dbReference>
<keyword evidence="1" id="KW-0645">Protease</keyword>
<dbReference type="RefSeq" id="WP_345059126.1">
    <property type="nucleotide sequence ID" value="NZ_BAABDK010000033.1"/>
</dbReference>
<dbReference type="InterPro" id="IPR011650">
    <property type="entry name" value="Peptidase_M20_dimer"/>
</dbReference>
<keyword evidence="6" id="KW-1185">Reference proteome</keyword>
<sequence length="471" mass="51132">MKTASNPRFLRELQELVAFPSISTDPQFAPAVRACATWLARHLRAIGLGGVRVFETPRHPIVYAEKRVSEALPTLLIYGHYDVQPVAPAAAWTVPPFGGLIRDNRLYGRGASDDKGQFFTHIKALEIMLKSGRQLPLNVKLLLEGEEEIGSPNLGAFIRQHRRLLHADCAVLSDTNLLSADQPALTFGLRGSFSAELEVRGPRAELHSGIFGGAVLNPLQALCTLLAGLHNPHGRITLPGFYDNVQPITPAERTYANHHAPSDAQLLHEAGVGQGWGETGYSLYERTTLRPSLSITGLSGGYEGAGTKSIIPPAARAKLSFRLAPGQNPHAVEQQLRAYLARHAPPQVQATLTAQLHAPPYQLAPSHPAMRAAARAYAVGFGRPPVLQRSGGTIPVAVLLEEALGLKTVLMGFGLPDDRKHGPDEFLYLPNFWRGIQTSLAFMREVGRSLRCVTPQTIHSRSPRAKATVES</sequence>
<reference evidence="6" key="1">
    <citation type="journal article" date="2019" name="Int. J. Syst. Evol. Microbiol.">
        <title>The Global Catalogue of Microorganisms (GCM) 10K type strain sequencing project: providing services to taxonomists for standard genome sequencing and annotation.</title>
        <authorList>
            <consortium name="The Broad Institute Genomics Platform"/>
            <consortium name="The Broad Institute Genome Sequencing Center for Infectious Disease"/>
            <person name="Wu L."/>
            <person name="Ma J."/>
        </authorList>
    </citation>
    <scope>NUCLEOTIDE SEQUENCE [LARGE SCALE GENOMIC DNA]</scope>
    <source>
        <strain evidence="6">JCM 17225</strain>
    </source>
</reference>
<feature type="domain" description="Peptidase M20 dimerisation" evidence="4">
    <location>
        <begin position="188"/>
        <end position="346"/>
    </location>
</feature>
<dbReference type="NCBIfam" id="NF005914">
    <property type="entry name" value="PRK07907.1"/>
    <property type="match status" value="1"/>
</dbReference>
<accession>A0ABP7UUN3</accession>
<dbReference type="PANTHER" id="PTHR43270:SF12">
    <property type="entry name" value="SUCCINYL-DIAMINOPIMELATE DESUCCINYLASE"/>
    <property type="match status" value="1"/>
</dbReference>
<protein>
    <submittedName>
        <fullName evidence="5">Dipeptidase</fullName>
    </submittedName>
</protein>
<keyword evidence="3" id="KW-0378">Hydrolase</keyword>
<dbReference type="Gene3D" id="3.40.630.10">
    <property type="entry name" value="Zn peptidases"/>
    <property type="match status" value="1"/>
</dbReference>
<dbReference type="NCBIfam" id="NF006053">
    <property type="entry name" value="PRK08201.1"/>
    <property type="match status" value="1"/>
</dbReference>
<evidence type="ECO:0000259" key="4">
    <source>
        <dbReference type="Pfam" id="PF07687"/>
    </source>
</evidence>
<dbReference type="PANTHER" id="PTHR43270">
    <property type="entry name" value="BETA-ALA-HIS DIPEPTIDASE"/>
    <property type="match status" value="1"/>
</dbReference>
<dbReference type="InterPro" id="IPR002933">
    <property type="entry name" value="Peptidase_M20"/>
</dbReference>
<proteinExistence type="predicted"/>
<evidence type="ECO:0000256" key="2">
    <source>
        <dbReference type="ARBA" id="ARBA00022723"/>
    </source>
</evidence>
<dbReference type="Pfam" id="PF01546">
    <property type="entry name" value="Peptidase_M20"/>
    <property type="match status" value="1"/>
</dbReference>
<evidence type="ECO:0000256" key="1">
    <source>
        <dbReference type="ARBA" id="ARBA00022670"/>
    </source>
</evidence>
<gene>
    <name evidence="5" type="ORF">GCM10022409_44940</name>
</gene>
<organism evidence="5 6">
    <name type="scientific">Hymenobacter glaciei</name>
    <dbReference type="NCBI Taxonomy" id="877209"/>
    <lineage>
        <taxon>Bacteria</taxon>
        <taxon>Pseudomonadati</taxon>
        <taxon>Bacteroidota</taxon>
        <taxon>Cytophagia</taxon>
        <taxon>Cytophagales</taxon>
        <taxon>Hymenobacteraceae</taxon>
        <taxon>Hymenobacter</taxon>
    </lineage>
</organism>
<dbReference type="Pfam" id="PF07687">
    <property type="entry name" value="M20_dimer"/>
    <property type="match status" value="1"/>
</dbReference>
<dbReference type="SUPFAM" id="SSF53187">
    <property type="entry name" value="Zn-dependent exopeptidases"/>
    <property type="match status" value="1"/>
</dbReference>
<evidence type="ECO:0000313" key="6">
    <source>
        <dbReference type="Proteomes" id="UP001501469"/>
    </source>
</evidence>
<dbReference type="NCBIfam" id="NF006579">
    <property type="entry name" value="PRK09104.1"/>
    <property type="match status" value="1"/>
</dbReference>
<keyword evidence="2" id="KW-0479">Metal-binding</keyword>
<dbReference type="Proteomes" id="UP001501469">
    <property type="component" value="Unassembled WGS sequence"/>
</dbReference>
<comment type="caution">
    <text evidence="5">The sequence shown here is derived from an EMBL/GenBank/DDBJ whole genome shotgun (WGS) entry which is preliminary data.</text>
</comment>
<dbReference type="InterPro" id="IPR051458">
    <property type="entry name" value="Cyt/Met_Dipeptidase"/>
</dbReference>
<name>A0ABP7UUN3_9BACT</name>
<evidence type="ECO:0000313" key="5">
    <source>
        <dbReference type="EMBL" id="GAA4052999.1"/>
    </source>
</evidence>
<dbReference type="Gene3D" id="3.30.70.360">
    <property type="match status" value="1"/>
</dbReference>